<evidence type="ECO:0000313" key="1">
    <source>
        <dbReference type="EMBL" id="CAH2268261.1"/>
    </source>
</evidence>
<protein>
    <submittedName>
        <fullName evidence="1">Jg15892 protein</fullName>
    </submittedName>
</protein>
<gene>
    <name evidence="1" type="primary">jg15892</name>
    <name evidence="1" type="ORF">PAEG_LOCUS26650</name>
</gene>
<accession>A0A8S4SHI1</accession>
<keyword evidence="2" id="KW-1185">Reference proteome</keyword>
<dbReference type="EMBL" id="CAKXAJ010026428">
    <property type="protein sequence ID" value="CAH2268261.1"/>
    <property type="molecule type" value="Genomic_DNA"/>
</dbReference>
<dbReference type="Proteomes" id="UP000838756">
    <property type="component" value="Unassembled WGS sequence"/>
</dbReference>
<sequence>MPSNIISLQVRGSAYPMHITYCAVHRRGRGRAAGGGGGRRVCARAASYAARSSEPQLCTIYTTEILNTISNLQVKKDDNRTCPIKKGIQYYSDNKTENLPATYKRIVKHH</sequence>
<comment type="caution">
    <text evidence="1">The sequence shown here is derived from an EMBL/GenBank/DDBJ whole genome shotgun (WGS) entry which is preliminary data.</text>
</comment>
<organism evidence="1 2">
    <name type="scientific">Pararge aegeria aegeria</name>
    <dbReference type="NCBI Taxonomy" id="348720"/>
    <lineage>
        <taxon>Eukaryota</taxon>
        <taxon>Metazoa</taxon>
        <taxon>Ecdysozoa</taxon>
        <taxon>Arthropoda</taxon>
        <taxon>Hexapoda</taxon>
        <taxon>Insecta</taxon>
        <taxon>Pterygota</taxon>
        <taxon>Neoptera</taxon>
        <taxon>Endopterygota</taxon>
        <taxon>Lepidoptera</taxon>
        <taxon>Glossata</taxon>
        <taxon>Ditrysia</taxon>
        <taxon>Papilionoidea</taxon>
        <taxon>Nymphalidae</taxon>
        <taxon>Satyrinae</taxon>
        <taxon>Satyrini</taxon>
        <taxon>Parargina</taxon>
        <taxon>Pararge</taxon>
    </lineage>
</organism>
<evidence type="ECO:0000313" key="2">
    <source>
        <dbReference type="Proteomes" id="UP000838756"/>
    </source>
</evidence>
<reference evidence="1" key="1">
    <citation type="submission" date="2022-03" db="EMBL/GenBank/DDBJ databases">
        <authorList>
            <person name="Lindestad O."/>
        </authorList>
    </citation>
    <scope>NUCLEOTIDE SEQUENCE</scope>
</reference>
<dbReference type="AlphaFoldDB" id="A0A8S4SHI1"/>
<name>A0A8S4SHI1_9NEOP</name>
<proteinExistence type="predicted"/>